<dbReference type="GO" id="GO:0030544">
    <property type="term" value="F:Hsp70 protein binding"/>
    <property type="evidence" value="ECO:0007669"/>
    <property type="project" value="TreeGrafter"/>
</dbReference>
<dbReference type="GO" id="GO:0046983">
    <property type="term" value="F:protein dimerization activity"/>
    <property type="evidence" value="ECO:0007669"/>
    <property type="project" value="InterPro"/>
</dbReference>
<evidence type="ECO:0000259" key="6">
    <source>
        <dbReference type="SMART" id="SM00727"/>
    </source>
</evidence>
<dbReference type="InterPro" id="IPR016140">
    <property type="entry name" value="Bifunc_inhib/LTP/seed_store"/>
</dbReference>
<gene>
    <name evidence="7" type="ORF">E3N88_24814</name>
</gene>
<keyword evidence="8" id="KW-1185">Reference proteome</keyword>
<feature type="compositionally biased region" description="Acidic residues" evidence="4">
    <location>
        <begin position="424"/>
        <end position="458"/>
    </location>
</feature>
<dbReference type="Gene3D" id="1.10.260.100">
    <property type="match status" value="1"/>
</dbReference>
<dbReference type="Pfam" id="PF13181">
    <property type="entry name" value="TPR_8"/>
    <property type="match status" value="1"/>
</dbReference>
<evidence type="ECO:0000256" key="4">
    <source>
        <dbReference type="SAM" id="MobiDB-lite"/>
    </source>
</evidence>
<feature type="region of interest" description="Disordered" evidence="4">
    <location>
        <begin position="106"/>
        <end position="128"/>
    </location>
</feature>
<dbReference type="InterPro" id="IPR006636">
    <property type="entry name" value="STI1_HS-bd"/>
</dbReference>
<reference evidence="7 8" key="1">
    <citation type="submission" date="2019-05" db="EMBL/GenBank/DDBJ databases">
        <title>Mikania micrantha, genome provides insights into the molecular mechanism of rapid growth.</title>
        <authorList>
            <person name="Liu B."/>
        </authorList>
    </citation>
    <scope>NUCLEOTIDE SEQUENCE [LARGE SCALE GENOMIC DNA]</scope>
    <source>
        <strain evidence="7">NLD-2019</strain>
        <tissue evidence="7">Leaf</tissue>
    </source>
</reference>
<dbReference type="SMART" id="SM00028">
    <property type="entry name" value="TPR"/>
    <property type="match status" value="3"/>
</dbReference>
<dbReference type="CDD" id="cd00010">
    <property type="entry name" value="AAI_LTSS"/>
    <property type="match status" value="1"/>
</dbReference>
<keyword evidence="2 3" id="KW-0802">TPR repeat</keyword>
<dbReference type="InterPro" id="IPR041243">
    <property type="entry name" value="STI1/HOP_DP"/>
</dbReference>
<feature type="chain" id="PRO_5024367449" description="STI1 domain-containing protein" evidence="5">
    <location>
        <begin position="26"/>
        <end position="809"/>
    </location>
</feature>
<feature type="domain" description="STI1" evidence="6">
    <location>
        <begin position="720"/>
        <end position="759"/>
    </location>
</feature>
<evidence type="ECO:0000256" key="2">
    <source>
        <dbReference type="ARBA" id="ARBA00022803"/>
    </source>
</evidence>
<feature type="signal peptide" evidence="5">
    <location>
        <begin position="1"/>
        <end position="25"/>
    </location>
</feature>
<dbReference type="InterPro" id="IPR019734">
    <property type="entry name" value="TPR_rpt"/>
</dbReference>
<dbReference type="SUPFAM" id="SSF47699">
    <property type="entry name" value="Bifunctional inhibitor/lipid-transfer protein/seed storage 2S albumin"/>
    <property type="match status" value="1"/>
</dbReference>
<keyword evidence="1" id="KW-0677">Repeat</keyword>
<evidence type="ECO:0000313" key="7">
    <source>
        <dbReference type="EMBL" id="KAD4384646.1"/>
    </source>
</evidence>
<keyword evidence="5" id="KW-0732">Signal</keyword>
<dbReference type="Gene3D" id="1.10.110.10">
    <property type="entry name" value="Plant lipid-transfer and hydrophobic proteins"/>
    <property type="match status" value="1"/>
</dbReference>
<feature type="region of interest" description="Disordered" evidence="4">
    <location>
        <begin position="608"/>
        <end position="652"/>
    </location>
</feature>
<dbReference type="GO" id="GO:0000118">
    <property type="term" value="C:histone deacetylase complex"/>
    <property type="evidence" value="ECO:0007669"/>
    <property type="project" value="TreeGrafter"/>
</dbReference>
<dbReference type="InterPro" id="IPR034649">
    <property type="entry name" value="Hip_N"/>
</dbReference>
<dbReference type="Pfam" id="PF18253">
    <property type="entry name" value="HipN"/>
    <property type="match status" value="1"/>
</dbReference>
<dbReference type="AlphaFoldDB" id="A0A5N6N4C0"/>
<dbReference type="FunFam" id="6.10.250.3420:FF:000001">
    <property type="entry name" value="Hsc70-interacting protein-like protein"/>
    <property type="match status" value="1"/>
</dbReference>
<dbReference type="OrthoDB" id="533763at2759"/>
<dbReference type="CDD" id="cd14438">
    <property type="entry name" value="Hip_N"/>
    <property type="match status" value="1"/>
</dbReference>
<dbReference type="SUPFAM" id="SSF48452">
    <property type="entry name" value="TPR-like"/>
    <property type="match status" value="1"/>
</dbReference>
<sequence length="809" mass="87269">MAASSSLTAVVMLLMIAVSISIAHAQTQTCAANLLPCAQYINSTTTPPNSCCGPIRQAVANDLPCLCSLYQNPSFLAGIGVNVDQALRLPQLCGIPADVTACKTTAQAPGGSTTQPPPGSTPGGNNAGKIASGGVVDLLGGGNWRKMALGKAKGRVLSYFFLCSSTARHLKLPCRALGERSSPAQASKLAPSSLSPVYLQRKSARSVSYYALFQEWLLLGKRPPDPLSAPQDSDYEEHPLASTERPKGPSYNSPSYKEHPMASTERPVGRMAYGGRLNRFERMRSFLRVKTPSVAPLFMRLNPSFGGVVGQIVTWSRDYLWQLEHTRSQESSILLQSALQRPPFAKQHPKPYSRYFRLSSESTTPMDAAKLEQLKLFINRCKSDPSILSDPSLSFFRDYLESLGAKLPASAYKTESQSKPYVVEESDEEVELPQEEEEEDEIVESDIEFEGETVEPDNDPSQKMGDSSVEVSDENRDASQEAKAKGMEAIYDGKLEEAIEHLTEAILLNPTSAIMYATRASVYIKMKKPNAAIRDADAALKINPDSAKGYKSRGIARSMLGQWEEAAKDLHVASNIDYDEEISSILKKVEPNAHKIVEHRRKYDKLKKEREERKTERERQRRRAEAKAAYEKAKKEEKASSSGRAGGMPGGFPGGMPGGFPGGMPGGFPGGMPGGFPGGMPSGFPGAGAGGGMPGGFPGAGAGAGGGMPGGIDYSKILNDPELMAAFKDPEVMAALQDVMKNPANLAKHQANPKVAPLIAKMMSKFGGPKTKMPAALSINIHSNELVKKVFAVSFFYSTSEYAKKNVPN</sequence>
<dbReference type="Pfam" id="PF14368">
    <property type="entry name" value="LTP_2"/>
    <property type="match status" value="1"/>
</dbReference>
<dbReference type="PROSITE" id="PS50005">
    <property type="entry name" value="TPR"/>
    <property type="match status" value="2"/>
</dbReference>
<dbReference type="PANTHER" id="PTHR45883">
    <property type="entry name" value="HSC70-INTERACTING PROTEIN"/>
    <property type="match status" value="1"/>
</dbReference>
<feature type="region of interest" description="Disordered" evidence="4">
    <location>
        <begin position="227"/>
        <end position="270"/>
    </location>
</feature>
<feature type="compositionally biased region" description="Basic and acidic residues" evidence="4">
    <location>
        <begin position="236"/>
        <end position="247"/>
    </location>
</feature>
<evidence type="ECO:0000256" key="1">
    <source>
        <dbReference type="ARBA" id="ARBA00022737"/>
    </source>
</evidence>
<evidence type="ECO:0000313" key="8">
    <source>
        <dbReference type="Proteomes" id="UP000326396"/>
    </source>
</evidence>
<dbReference type="InterPro" id="IPR011990">
    <property type="entry name" value="TPR-like_helical_dom_sf"/>
</dbReference>
<evidence type="ECO:0000256" key="5">
    <source>
        <dbReference type="SAM" id="SignalP"/>
    </source>
</evidence>
<dbReference type="FunFam" id="1.25.40.10:FF:000112">
    <property type="entry name" value="FAM10 family protein"/>
    <property type="match status" value="1"/>
</dbReference>
<proteinExistence type="predicted"/>
<dbReference type="Gene3D" id="6.10.250.3420">
    <property type="match status" value="1"/>
</dbReference>
<accession>A0A5N6N4C0</accession>
<name>A0A5N6N4C0_9ASTR</name>
<feature type="repeat" description="TPR" evidence="3">
    <location>
        <begin position="479"/>
        <end position="512"/>
    </location>
</feature>
<dbReference type="Pfam" id="PF17830">
    <property type="entry name" value="STI1-HOP_DP"/>
    <property type="match status" value="1"/>
</dbReference>
<feature type="compositionally biased region" description="Basic and acidic residues" evidence="4">
    <location>
        <begin position="473"/>
        <end position="482"/>
    </location>
</feature>
<dbReference type="SMART" id="SM00727">
    <property type="entry name" value="STI1"/>
    <property type="match status" value="1"/>
</dbReference>
<feature type="repeat" description="TPR" evidence="3">
    <location>
        <begin position="513"/>
        <end position="546"/>
    </location>
</feature>
<dbReference type="EMBL" id="SZYD01000013">
    <property type="protein sequence ID" value="KAD4384646.1"/>
    <property type="molecule type" value="Genomic_DNA"/>
</dbReference>
<dbReference type="Gene3D" id="1.25.40.10">
    <property type="entry name" value="Tetratricopeptide repeat domain"/>
    <property type="match status" value="1"/>
</dbReference>
<comment type="caution">
    <text evidence="7">The sequence shown here is derived from an EMBL/GenBank/DDBJ whole genome shotgun (WGS) entry which is preliminary data.</text>
</comment>
<dbReference type="PANTHER" id="PTHR45883:SF2">
    <property type="entry name" value="HSC70-INTERACTING PROTEIN"/>
    <property type="match status" value="1"/>
</dbReference>
<dbReference type="InterPro" id="IPR036312">
    <property type="entry name" value="Bifun_inhib/LTP/seed_sf"/>
</dbReference>
<dbReference type="Proteomes" id="UP000326396">
    <property type="component" value="Linkage Group LG3"/>
</dbReference>
<evidence type="ECO:0000256" key="3">
    <source>
        <dbReference type="PROSITE-ProRule" id="PRU00339"/>
    </source>
</evidence>
<organism evidence="7 8">
    <name type="scientific">Mikania micrantha</name>
    <name type="common">bitter vine</name>
    <dbReference type="NCBI Taxonomy" id="192012"/>
    <lineage>
        <taxon>Eukaryota</taxon>
        <taxon>Viridiplantae</taxon>
        <taxon>Streptophyta</taxon>
        <taxon>Embryophyta</taxon>
        <taxon>Tracheophyta</taxon>
        <taxon>Spermatophyta</taxon>
        <taxon>Magnoliopsida</taxon>
        <taxon>eudicotyledons</taxon>
        <taxon>Gunneridae</taxon>
        <taxon>Pentapetalae</taxon>
        <taxon>asterids</taxon>
        <taxon>campanulids</taxon>
        <taxon>Asterales</taxon>
        <taxon>Asteraceae</taxon>
        <taxon>Asteroideae</taxon>
        <taxon>Heliantheae alliance</taxon>
        <taxon>Eupatorieae</taxon>
        <taxon>Mikania</taxon>
    </lineage>
</organism>
<feature type="compositionally biased region" description="Basic and acidic residues" evidence="4">
    <location>
        <begin position="608"/>
        <end position="639"/>
    </location>
</feature>
<feature type="region of interest" description="Disordered" evidence="4">
    <location>
        <begin position="414"/>
        <end position="482"/>
    </location>
</feature>
<protein>
    <recommendedName>
        <fullName evidence="6">STI1 domain-containing protein</fullName>
    </recommendedName>
</protein>